<feature type="region of interest" description="Disordered" evidence="2">
    <location>
        <begin position="504"/>
        <end position="528"/>
    </location>
</feature>
<proteinExistence type="predicted"/>
<dbReference type="Proteomes" id="UP001148312">
    <property type="component" value="Unassembled WGS sequence"/>
</dbReference>
<evidence type="ECO:0000256" key="1">
    <source>
        <dbReference type="PROSITE-ProRule" id="PRU00042"/>
    </source>
</evidence>
<keyword evidence="1" id="KW-0863">Zinc-finger</keyword>
<accession>A0A9X0BZR6</accession>
<feature type="domain" description="C2H2-type" evidence="3">
    <location>
        <begin position="602"/>
        <end position="631"/>
    </location>
</feature>
<sequence length="682" mass="75185">MAPRWPHVNDGPEHINEHATYLREACNQLQAVGRGRQNQVPWNIVQPYLASTLALIGKVLRQPAMDEILQHVQDAAKCTQNIQKDITVIKNSVGLSTTPINPANFSGGSKNRRCDLGAGAHTTKTQATVTAYKDRVITVKLKDQGIAQRYRTHSAAWTRQQVETSIHGNAATKQVKVVAAHQLKSGDIQIFTSTTAEAAQLKRKKGWIKGLGERAELVLPTYGVIAHGIPTNSINIKDQEATIQQVLADNYTVVPNAEISYVGWLTKEATLKHASSIVVEFKDPEKANAVIYAGMAWEGQIHQCQLYDRACRIKQCFRCYNYGHIGTQCNASQVCGYCAGHHETKHCKQKGVEGFTPYCAVCKGAHTAWSNACPARRKEMQRVERAKEVRSVYWHVPPKENTTQPEPPIAHMSHQTQAQSRPIPAPTAAREPENATPAGTYALESPDPGTPQDATGSVSQLPEEIPAQEPTGTEGSKAPSAMPTPIALTDGEEWATPAVLQDPIWQTDPANDHPPPSHPIDTTEESETQGADDWLNGIANEIGDVWLYGPPDGDPSPQTSMVTDPRTAGGRIYKGCKCDEHQEIYADWPTRDADLTIAQCMKICTYCGKDFTTAAELRKHLRQSKYTKQNLAVRMETRGSGSSLTPSWTHRRRTEPPITLSEARRTRTRSRIDRDDTASLQC</sequence>
<dbReference type="AlphaFoldDB" id="A0A9X0BZR6"/>
<reference evidence="4" key="2">
    <citation type="journal article" date="2023" name="IMA Fungus">
        <title>Comparative genomic study of the Penicillium genus elucidates a diverse pangenome and 15 lateral gene transfer events.</title>
        <authorList>
            <person name="Petersen C."/>
            <person name="Sorensen T."/>
            <person name="Nielsen M.R."/>
            <person name="Sondergaard T.E."/>
            <person name="Sorensen J.L."/>
            <person name="Fitzpatrick D.A."/>
            <person name="Frisvad J.C."/>
            <person name="Nielsen K.L."/>
        </authorList>
    </citation>
    <scope>NUCLEOTIDE SEQUENCE</scope>
    <source>
        <strain evidence="4">IBT 30728</strain>
    </source>
</reference>
<gene>
    <name evidence="4" type="ORF">N7539_003145</name>
</gene>
<dbReference type="GeneID" id="81622997"/>
<name>A0A9X0BZR6_9EURO</name>
<protein>
    <recommendedName>
        <fullName evidence="3">C2H2-type domain-containing protein</fullName>
    </recommendedName>
</protein>
<evidence type="ECO:0000256" key="2">
    <source>
        <dbReference type="SAM" id="MobiDB-lite"/>
    </source>
</evidence>
<feature type="compositionally biased region" description="Polar residues" evidence="2">
    <location>
        <begin position="639"/>
        <end position="648"/>
    </location>
</feature>
<evidence type="ECO:0000259" key="3">
    <source>
        <dbReference type="PROSITE" id="PS50157"/>
    </source>
</evidence>
<dbReference type="GO" id="GO:0008270">
    <property type="term" value="F:zinc ion binding"/>
    <property type="evidence" value="ECO:0007669"/>
    <property type="project" value="UniProtKB-KW"/>
</dbReference>
<keyword evidence="1" id="KW-0862">Zinc</keyword>
<feature type="region of interest" description="Disordered" evidence="2">
    <location>
        <begin position="394"/>
        <end position="460"/>
    </location>
</feature>
<keyword evidence="1" id="KW-0479">Metal-binding</keyword>
<keyword evidence="5" id="KW-1185">Reference proteome</keyword>
<reference evidence="4" key="1">
    <citation type="submission" date="2022-12" db="EMBL/GenBank/DDBJ databases">
        <authorList>
            <person name="Petersen C."/>
        </authorList>
    </citation>
    <scope>NUCLEOTIDE SEQUENCE</scope>
    <source>
        <strain evidence="4">IBT 30728</strain>
    </source>
</reference>
<dbReference type="EMBL" id="JAPWDQ010000003">
    <property type="protein sequence ID" value="KAJ5491578.1"/>
    <property type="molecule type" value="Genomic_DNA"/>
</dbReference>
<evidence type="ECO:0000313" key="4">
    <source>
        <dbReference type="EMBL" id="KAJ5491578.1"/>
    </source>
</evidence>
<dbReference type="RefSeq" id="XP_056792707.1">
    <property type="nucleotide sequence ID" value="XM_056932748.1"/>
</dbReference>
<comment type="caution">
    <text evidence="4">The sequence shown here is derived from an EMBL/GenBank/DDBJ whole genome shotgun (WGS) entry which is preliminary data.</text>
</comment>
<organism evidence="4 5">
    <name type="scientific">Penicillium diatomitis</name>
    <dbReference type="NCBI Taxonomy" id="2819901"/>
    <lineage>
        <taxon>Eukaryota</taxon>
        <taxon>Fungi</taxon>
        <taxon>Dikarya</taxon>
        <taxon>Ascomycota</taxon>
        <taxon>Pezizomycotina</taxon>
        <taxon>Eurotiomycetes</taxon>
        <taxon>Eurotiomycetidae</taxon>
        <taxon>Eurotiales</taxon>
        <taxon>Aspergillaceae</taxon>
        <taxon>Penicillium</taxon>
    </lineage>
</organism>
<dbReference type="PROSITE" id="PS50157">
    <property type="entry name" value="ZINC_FINGER_C2H2_2"/>
    <property type="match status" value="1"/>
</dbReference>
<feature type="compositionally biased region" description="Basic and acidic residues" evidence="2">
    <location>
        <begin position="662"/>
        <end position="682"/>
    </location>
</feature>
<evidence type="ECO:0000313" key="5">
    <source>
        <dbReference type="Proteomes" id="UP001148312"/>
    </source>
</evidence>
<dbReference type="InterPro" id="IPR013087">
    <property type="entry name" value="Znf_C2H2_type"/>
</dbReference>
<feature type="region of interest" description="Disordered" evidence="2">
    <location>
        <begin position="635"/>
        <end position="682"/>
    </location>
</feature>
<feature type="region of interest" description="Disordered" evidence="2">
    <location>
        <begin position="466"/>
        <end position="485"/>
    </location>
</feature>